<proteinExistence type="predicted"/>
<dbReference type="Proteomes" id="UP000229641">
    <property type="component" value="Unassembled WGS sequence"/>
</dbReference>
<evidence type="ECO:0000259" key="1">
    <source>
        <dbReference type="Pfam" id="PF00534"/>
    </source>
</evidence>
<dbReference type="AlphaFoldDB" id="A0A2H0M149"/>
<protein>
    <recommendedName>
        <fullName evidence="1">Glycosyl transferase family 1 domain-containing protein</fullName>
    </recommendedName>
</protein>
<dbReference type="GO" id="GO:0016757">
    <property type="term" value="F:glycosyltransferase activity"/>
    <property type="evidence" value="ECO:0007669"/>
    <property type="project" value="InterPro"/>
</dbReference>
<feature type="domain" description="Glycosyl transferase family 1" evidence="1">
    <location>
        <begin position="220"/>
        <end position="386"/>
    </location>
</feature>
<dbReference type="EMBL" id="PCWA01000030">
    <property type="protein sequence ID" value="PIQ89644.1"/>
    <property type="molecule type" value="Genomic_DNA"/>
</dbReference>
<comment type="caution">
    <text evidence="2">The sequence shown here is derived from an EMBL/GenBank/DDBJ whole genome shotgun (WGS) entry which is preliminary data.</text>
</comment>
<evidence type="ECO:0000313" key="2">
    <source>
        <dbReference type="EMBL" id="PIQ89644.1"/>
    </source>
</evidence>
<dbReference type="Gene3D" id="3.40.50.2000">
    <property type="entry name" value="Glycogen Phosphorylase B"/>
    <property type="match status" value="2"/>
</dbReference>
<dbReference type="Pfam" id="PF00534">
    <property type="entry name" value="Glycos_transf_1"/>
    <property type="match status" value="1"/>
</dbReference>
<accession>A0A2H0M149</accession>
<dbReference type="PANTHER" id="PTHR12526:SF630">
    <property type="entry name" value="GLYCOSYLTRANSFERASE"/>
    <property type="match status" value="1"/>
</dbReference>
<dbReference type="SUPFAM" id="SSF53756">
    <property type="entry name" value="UDP-Glycosyltransferase/glycogen phosphorylase"/>
    <property type="match status" value="1"/>
</dbReference>
<name>A0A2H0M149_9BACT</name>
<evidence type="ECO:0000313" key="3">
    <source>
        <dbReference type="Proteomes" id="UP000229641"/>
    </source>
</evidence>
<reference evidence="2 3" key="1">
    <citation type="submission" date="2017-09" db="EMBL/GenBank/DDBJ databases">
        <title>Depth-based differentiation of microbial function through sediment-hosted aquifers and enrichment of novel symbionts in the deep terrestrial subsurface.</title>
        <authorList>
            <person name="Probst A.J."/>
            <person name="Ladd B."/>
            <person name="Jarett J.K."/>
            <person name="Geller-Mcgrath D.E."/>
            <person name="Sieber C.M."/>
            <person name="Emerson J.B."/>
            <person name="Anantharaman K."/>
            <person name="Thomas B.C."/>
            <person name="Malmstrom R."/>
            <person name="Stieglmeier M."/>
            <person name="Klingl A."/>
            <person name="Woyke T."/>
            <person name="Ryan C.M."/>
            <person name="Banfield J.F."/>
        </authorList>
    </citation>
    <scope>NUCLEOTIDE SEQUENCE [LARGE SCALE GENOMIC DNA]</scope>
    <source>
        <strain evidence="2">CG11_big_fil_rev_8_21_14_0_20_42_13</strain>
    </source>
</reference>
<dbReference type="InterPro" id="IPR001296">
    <property type="entry name" value="Glyco_trans_1"/>
</dbReference>
<organism evidence="2 3">
    <name type="scientific">Candidatus Ghiorseimicrobium undicola</name>
    <dbReference type="NCBI Taxonomy" id="1974746"/>
    <lineage>
        <taxon>Bacteria</taxon>
        <taxon>Pseudomonadati</taxon>
        <taxon>Candidatus Omnitrophota</taxon>
        <taxon>Candidatus Ghiorseimicrobium</taxon>
    </lineage>
</organism>
<sequence length="412" mass="47068">MKKCGVLYISYLGLLEAIPQSQVLPYLLKLSDAAEIHLLTYEKRRLLRANLRDLELIDSKLKEKQIIWHRLVYHKHPKILSSFFDIFVGAMFSLCIVMRHKISIVHARSNIPVAIGFIIKLLAPVKLLYDRRGIMGEDHAEHSGWKEGGWLYRAAVYFENKAIKKSDAIVVLTQRMRQHLENKLAKRRTPGKEILIKTIPCCVDIDKFKYNYQGEQDLKNRLNLSGKFIFAYSGSLGTYNLLNEMFDFFATASDIIPNAHFLILTQNKDIVIKFLAERKNIDQKNVTLLSLSAEDVPMYLSIADAGLVFRKDSATAIAASPTKLGEYLACGIPVISMLKIGDVEAIIGSNKIGVVLKDYNYGEYKQALNELFILTKARDSLRERCRRFSEDFFSLARGVNVYSEIYNSLCRR</sequence>
<dbReference type="PANTHER" id="PTHR12526">
    <property type="entry name" value="GLYCOSYLTRANSFERASE"/>
    <property type="match status" value="1"/>
</dbReference>
<gene>
    <name evidence="2" type="ORF">COV72_02180</name>
</gene>